<dbReference type="GO" id="GO:0007165">
    <property type="term" value="P:signal transduction"/>
    <property type="evidence" value="ECO:0007669"/>
    <property type="project" value="InterPro"/>
</dbReference>
<gene>
    <name evidence="2" type="ORF">EV664_11022</name>
</gene>
<dbReference type="Proteomes" id="UP000295493">
    <property type="component" value="Unassembled WGS sequence"/>
</dbReference>
<evidence type="ECO:0000313" key="3">
    <source>
        <dbReference type="Proteomes" id="UP000295493"/>
    </source>
</evidence>
<dbReference type="PANTHER" id="PTHR22617:SF23">
    <property type="entry name" value="CHEMOTAXIS PROTEIN CHEW"/>
    <property type="match status" value="1"/>
</dbReference>
<dbReference type="GO" id="GO:0005829">
    <property type="term" value="C:cytosol"/>
    <property type="evidence" value="ECO:0007669"/>
    <property type="project" value="TreeGrafter"/>
</dbReference>
<evidence type="ECO:0000313" key="2">
    <source>
        <dbReference type="EMBL" id="TDN80230.1"/>
    </source>
</evidence>
<dbReference type="PANTHER" id="PTHR22617">
    <property type="entry name" value="CHEMOTAXIS SENSOR HISTIDINE KINASE-RELATED"/>
    <property type="match status" value="1"/>
</dbReference>
<feature type="domain" description="CheW-like" evidence="1">
    <location>
        <begin position="16"/>
        <end position="155"/>
    </location>
</feature>
<dbReference type="PROSITE" id="PS50851">
    <property type="entry name" value="CHEW"/>
    <property type="match status" value="3"/>
</dbReference>
<dbReference type="Gene3D" id="2.40.50.180">
    <property type="entry name" value="CheA-289, Domain 4"/>
    <property type="match status" value="2"/>
</dbReference>
<keyword evidence="3" id="KW-1185">Reference proteome</keyword>
<sequence>MSTDIVPVNAASARSALDVGIMRLCGRDLAVAATHIREVVPLPETLYPDFTGHADCIGGIVIRGQVIPVLDIAPRLGFPPRSGGSGVVLILRHEDRRIGLVMDLVSGLARIPGERVQPFHRSQPGPAQIIGHSFPHRDMLVGLIDAEAIFALPGVAHAVETGSDAKRRLRSDTRSAVLVSVADTHLAIDAAIVVATLPGVQLRPSPAPASKWAGVVHYLGLEVPVVEDLTLFDLSGSAAEGQGGAIIVVKLDEKCLLGIRIDRVRSIRQLDSDSVRPLSGALAERLTLFAGAVRDREGLQSLYFDSDALRANPRLRMLGALSREVKAEATTAPGVISGAQGNGMQQAYVIFRMGGRHCAAALATVKQIIPLPDQQSGAQSPGSALRGMATYNGTPLPLLGISPVEEGRSAEKPMVLIVEQAGAFSGLVVDKLENIVRAAEQRRPGPTGQGRFIQARVGGAAKAVPLYDLAEEVDRLSMTGAAPARALPSPAVPVEGARAGA</sequence>
<reference evidence="2 3" key="1">
    <citation type="submission" date="2019-03" db="EMBL/GenBank/DDBJ databases">
        <title>Genomic Encyclopedia of Type Strains, Phase IV (KMG-IV): sequencing the most valuable type-strain genomes for metagenomic binning, comparative biology and taxonomic classification.</title>
        <authorList>
            <person name="Goeker M."/>
        </authorList>
    </citation>
    <scope>NUCLEOTIDE SEQUENCE [LARGE SCALE GENOMIC DNA]</scope>
    <source>
        <strain evidence="2 3">DSM 25059</strain>
    </source>
</reference>
<feature type="domain" description="CheW-like" evidence="1">
    <location>
        <begin position="345"/>
        <end position="478"/>
    </location>
</feature>
<proteinExistence type="predicted"/>
<comment type="caution">
    <text evidence="2">The sequence shown here is derived from an EMBL/GenBank/DDBJ whole genome shotgun (WGS) entry which is preliminary data.</text>
</comment>
<protein>
    <submittedName>
        <fullName evidence="2">Chemotaxis signal transduction protein</fullName>
    </submittedName>
</protein>
<name>A0A4R6FHG0_9SPHN</name>
<organism evidence="2 3">
    <name type="scientific">Stakelama pacifica</name>
    <dbReference type="NCBI Taxonomy" id="517720"/>
    <lineage>
        <taxon>Bacteria</taxon>
        <taxon>Pseudomonadati</taxon>
        <taxon>Pseudomonadota</taxon>
        <taxon>Alphaproteobacteria</taxon>
        <taxon>Sphingomonadales</taxon>
        <taxon>Sphingomonadaceae</taxon>
        <taxon>Stakelama</taxon>
    </lineage>
</organism>
<dbReference type="Pfam" id="PF01584">
    <property type="entry name" value="CheW"/>
    <property type="match status" value="3"/>
</dbReference>
<dbReference type="InterPro" id="IPR036061">
    <property type="entry name" value="CheW-like_dom_sf"/>
</dbReference>
<dbReference type="InterPro" id="IPR002545">
    <property type="entry name" value="CheW-lke_dom"/>
</dbReference>
<dbReference type="AlphaFoldDB" id="A0A4R6FHG0"/>
<dbReference type="SUPFAM" id="SSF50341">
    <property type="entry name" value="CheW-like"/>
    <property type="match status" value="3"/>
</dbReference>
<evidence type="ECO:0000259" key="1">
    <source>
        <dbReference type="PROSITE" id="PS50851"/>
    </source>
</evidence>
<feature type="domain" description="CheW-like" evidence="1">
    <location>
        <begin position="173"/>
        <end position="315"/>
    </location>
</feature>
<dbReference type="SMART" id="SM00260">
    <property type="entry name" value="CheW"/>
    <property type="match status" value="2"/>
</dbReference>
<dbReference type="GO" id="GO:0006935">
    <property type="term" value="P:chemotaxis"/>
    <property type="evidence" value="ECO:0007669"/>
    <property type="project" value="InterPro"/>
</dbReference>
<dbReference type="Gene3D" id="2.30.30.40">
    <property type="entry name" value="SH3 Domains"/>
    <property type="match status" value="2"/>
</dbReference>
<dbReference type="RefSeq" id="WP_133496281.1">
    <property type="nucleotide sequence ID" value="NZ_BMLU01000010.1"/>
</dbReference>
<dbReference type="InterPro" id="IPR039315">
    <property type="entry name" value="CheW"/>
</dbReference>
<dbReference type="OrthoDB" id="7794873at2"/>
<accession>A0A4R6FHG0</accession>
<dbReference type="EMBL" id="SNWD01000010">
    <property type="protein sequence ID" value="TDN80230.1"/>
    <property type="molecule type" value="Genomic_DNA"/>
</dbReference>